<sequence length="469" mass="53537">MNRRNFVKTAALSAAAFTPARFAIGKAGPSANSKLNIAMIGAGNIAGMAYNGCKGENIVALADVDSNMFHQKREEHPEVLNAKTFADFRLMLDKMGKEIDAVCINTPDHTHFAATMHAMEMGKHVCTQKPLTHNIWQARTLQKAKKKYKVVTNMAVQGHTYNGIRQMREWYEADVFGQIREAHSYIQGPEWKPLSEERWYWHKPDTYPPKKSTIPSSLNWDLWLGPNDADTHFSELYHPISWRGFNAFGNGLFGDWMPHISDAPVWVLDLYEPVVVELEDKAGGNHWMVPDGNRVRWEFKQRGSKAPCKFYWHNGYDKFAPDLPSDWTWGDNLPWAGTFFYGDKATGFTDQRSNNPRLSNKEEMIAFKKAGYPSEKYARVEGGPFEEWIRAIKGDGPEPGANFDYAAPYTEMMLIGVLAARFGGRIEWDPKKGITNRPELNRYIRPDSVRSGWDYGKDLWSKSSKFARY</sequence>
<dbReference type="PANTHER" id="PTHR43818">
    <property type="entry name" value="BCDNA.GH03377"/>
    <property type="match status" value="1"/>
</dbReference>
<name>A0A934RU64_9BACT</name>
<dbReference type="AlphaFoldDB" id="A0A934RU64"/>
<comment type="caution">
    <text evidence="3">The sequence shown here is derived from an EMBL/GenBank/DDBJ whole genome shotgun (WGS) entry which is preliminary data.</text>
</comment>
<feature type="chain" id="PRO_5037600396" evidence="1">
    <location>
        <begin position="24"/>
        <end position="469"/>
    </location>
</feature>
<dbReference type="EMBL" id="JAENIL010000021">
    <property type="protein sequence ID" value="MBK1877675.1"/>
    <property type="molecule type" value="Genomic_DNA"/>
</dbReference>
<dbReference type="Gene3D" id="3.30.360.10">
    <property type="entry name" value="Dihydrodipicolinate Reductase, domain 2"/>
    <property type="match status" value="1"/>
</dbReference>
<dbReference type="InterPro" id="IPR050463">
    <property type="entry name" value="Gfo/Idh/MocA_oxidrdct_glycsds"/>
</dbReference>
<dbReference type="PANTHER" id="PTHR43818:SF10">
    <property type="entry name" value="NADH-DEPENDENT DEHYDROGENASE-RELATED"/>
    <property type="match status" value="1"/>
</dbReference>
<accession>A0A934RU64</accession>
<dbReference type="Proteomes" id="UP000617628">
    <property type="component" value="Unassembled WGS sequence"/>
</dbReference>
<dbReference type="GO" id="GO:0000166">
    <property type="term" value="F:nucleotide binding"/>
    <property type="evidence" value="ECO:0007669"/>
    <property type="project" value="InterPro"/>
</dbReference>
<reference evidence="3" key="1">
    <citation type="submission" date="2021-01" db="EMBL/GenBank/DDBJ databases">
        <title>Modified the classification status of verrucomicrobia.</title>
        <authorList>
            <person name="Feng X."/>
        </authorList>
    </citation>
    <scope>NUCLEOTIDE SEQUENCE</scope>
    <source>
        <strain evidence="3">KCTC 13126</strain>
    </source>
</reference>
<dbReference type="InterPro" id="IPR036291">
    <property type="entry name" value="NAD(P)-bd_dom_sf"/>
</dbReference>
<feature type="signal peptide" evidence="1">
    <location>
        <begin position="1"/>
        <end position="23"/>
    </location>
</feature>
<feature type="domain" description="Gfo/Idh/MocA-like oxidoreductase N-terminal" evidence="2">
    <location>
        <begin position="35"/>
        <end position="151"/>
    </location>
</feature>
<evidence type="ECO:0000313" key="4">
    <source>
        <dbReference type="Proteomes" id="UP000617628"/>
    </source>
</evidence>
<organism evidence="3 4">
    <name type="scientific">Pelagicoccus mobilis</name>
    <dbReference type="NCBI Taxonomy" id="415221"/>
    <lineage>
        <taxon>Bacteria</taxon>
        <taxon>Pseudomonadati</taxon>
        <taxon>Verrucomicrobiota</taxon>
        <taxon>Opitutia</taxon>
        <taxon>Puniceicoccales</taxon>
        <taxon>Pelagicoccaceae</taxon>
        <taxon>Pelagicoccus</taxon>
    </lineage>
</organism>
<protein>
    <submittedName>
        <fullName evidence="3">Gfo/Idh/MocA family oxidoreductase</fullName>
    </submittedName>
</protein>
<proteinExistence type="predicted"/>
<gene>
    <name evidence="3" type="ORF">JIN87_12425</name>
</gene>
<dbReference type="SUPFAM" id="SSF55347">
    <property type="entry name" value="Glyceraldehyde-3-phosphate dehydrogenase-like, C-terminal domain"/>
    <property type="match status" value="1"/>
</dbReference>
<dbReference type="InterPro" id="IPR000683">
    <property type="entry name" value="Gfo/Idh/MocA-like_OxRdtase_N"/>
</dbReference>
<keyword evidence="4" id="KW-1185">Reference proteome</keyword>
<keyword evidence="1" id="KW-0732">Signal</keyword>
<dbReference type="Gene3D" id="3.40.50.720">
    <property type="entry name" value="NAD(P)-binding Rossmann-like Domain"/>
    <property type="match status" value="1"/>
</dbReference>
<evidence type="ECO:0000259" key="2">
    <source>
        <dbReference type="Pfam" id="PF01408"/>
    </source>
</evidence>
<evidence type="ECO:0000256" key="1">
    <source>
        <dbReference type="SAM" id="SignalP"/>
    </source>
</evidence>
<dbReference type="SUPFAM" id="SSF51735">
    <property type="entry name" value="NAD(P)-binding Rossmann-fold domains"/>
    <property type="match status" value="1"/>
</dbReference>
<evidence type="ECO:0000313" key="3">
    <source>
        <dbReference type="EMBL" id="MBK1877675.1"/>
    </source>
</evidence>
<dbReference type="Pfam" id="PF01408">
    <property type="entry name" value="GFO_IDH_MocA"/>
    <property type="match status" value="1"/>
</dbReference>